<comment type="caution">
    <text evidence="1">The sequence shown here is derived from an EMBL/GenBank/DDBJ whole genome shotgun (WGS) entry which is preliminary data.</text>
</comment>
<sequence>MRENNFTVSSMHGDMPQKERDMIMAEFRSGQTRVLIITDVWARGLDVQQVSLVINYDLPNNRELYIHRIGRSGRFGRKGVAINFVKSDDIKILRDIEQYYSTQIDEMPMNVADLI</sequence>
<dbReference type="EMBL" id="CM044702">
    <property type="protein sequence ID" value="KAI5678471.1"/>
    <property type="molecule type" value="Genomic_DNA"/>
</dbReference>
<dbReference type="Proteomes" id="UP001060085">
    <property type="component" value="Linkage Group LG02"/>
</dbReference>
<keyword evidence="2" id="KW-1185">Reference proteome</keyword>
<accession>A0ACC0C0Q0</accession>
<evidence type="ECO:0000313" key="2">
    <source>
        <dbReference type="Proteomes" id="UP001060085"/>
    </source>
</evidence>
<reference evidence="2" key="1">
    <citation type="journal article" date="2023" name="Nat. Plants">
        <title>Single-cell RNA sequencing provides a high-resolution roadmap for understanding the multicellular compartmentation of specialized metabolism.</title>
        <authorList>
            <person name="Sun S."/>
            <person name="Shen X."/>
            <person name="Li Y."/>
            <person name="Li Y."/>
            <person name="Wang S."/>
            <person name="Li R."/>
            <person name="Zhang H."/>
            <person name="Shen G."/>
            <person name="Guo B."/>
            <person name="Wei J."/>
            <person name="Xu J."/>
            <person name="St-Pierre B."/>
            <person name="Chen S."/>
            <person name="Sun C."/>
        </authorList>
    </citation>
    <scope>NUCLEOTIDE SEQUENCE [LARGE SCALE GENOMIC DNA]</scope>
</reference>
<name>A0ACC0C0Q0_CATRO</name>
<evidence type="ECO:0000313" key="1">
    <source>
        <dbReference type="EMBL" id="KAI5678471.1"/>
    </source>
</evidence>
<protein>
    <submittedName>
        <fullName evidence="1">Uncharacterized protein</fullName>
    </submittedName>
</protein>
<gene>
    <name evidence="1" type="ORF">M9H77_09421</name>
</gene>
<proteinExistence type="predicted"/>
<organism evidence="1 2">
    <name type="scientific">Catharanthus roseus</name>
    <name type="common">Madagascar periwinkle</name>
    <name type="synonym">Vinca rosea</name>
    <dbReference type="NCBI Taxonomy" id="4058"/>
    <lineage>
        <taxon>Eukaryota</taxon>
        <taxon>Viridiplantae</taxon>
        <taxon>Streptophyta</taxon>
        <taxon>Embryophyta</taxon>
        <taxon>Tracheophyta</taxon>
        <taxon>Spermatophyta</taxon>
        <taxon>Magnoliopsida</taxon>
        <taxon>eudicotyledons</taxon>
        <taxon>Gunneridae</taxon>
        <taxon>Pentapetalae</taxon>
        <taxon>asterids</taxon>
        <taxon>lamiids</taxon>
        <taxon>Gentianales</taxon>
        <taxon>Apocynaceae</taxon>
        <taxon>Rauvolfioideae</taxon>
        <taxon>Vinceae</taxon>
        <taxon>Catharanthinae</taxon>
        <taxon>Catharanthus</taxon>
    </lineage>
</organism>